<dbReference type="Pfam" id="PF02518">
    <property type="entry name" value="HATPase_c"/>
    <property type="match status" value="1"/>
</dbReference>
<dbReference type="PROSITE" id="PS50112">
    <property type="entry name" value="PAS"/>
    <property type="match status" value="2"/>
</dbReference>
<evidence type="ECO:0000259" key="4">
    <source>
        <dbReference type="PROSITE" id="PS50112"/>
    </source>
</evidence>
<dbReference type="Gene3D" id="3.30.450.20">
    <property type="entry name" value="PAS domain"/>
    <property type="match status" value="2"/>
</dbReference>
<organism evidence="6 7">
    <name type="scientific">Saccharothrix texasensis</name>
    <dbReference type="NCBI Taxonomy" id="103734"/>
    <lineage>
        <taxon>Bacteria</taxon>
        <taxon>Bacillati</taxon>
        <taxon>Actinomycetota</taxon>
        <taxon>Actinomycetes</taxon>
        <taxon>Pseudonocardiales</taxon>
        <taxon>Pseudonocardiaceae</taxon>
        <taxon>Saccharothrix</taxon>
    </lineage>
</organism>
<dbReference type="PANTHER" id="PTHR24421">
    <property type="entry name" value="NITRATE/NITRITE SENSOR PROTEIN NARX-RELATED"/>
    <property type="match status" value="1"/>
</dbReference>
<dbReference type="Proteomes" id="UP000268727">
    <property type="component" value="Unassembled WGS sequence"/>
</dbReference>
<dbReference type="InterPro" id="IPR011712">
    <property type="entry name" value="Sig_transdc_His_kin_sub3_dim/P"/>
</dbReference>
<dbReference type="SMART" id="SM00086">
    <property type="entry name" value="PAC"/>
    <property type="match status" value="2"/>
</dbReference>
<dbReference type="InterPro" id="IPR000014">
    <property type="entry name" value="PAS"/>
</dbReference>
<keyword evidence="2" id="KW-0418">Kinase</keyword>
<dbReference type="Gene3D" id="3.30.565.10">
    <property type="entry name" value="Histidine kinase-like ATPase, C-terminal domain"/>
    <property type="match status" value="1"/>
</dbReference>
<dbReference type="InterPro" id="IPR003594">
    <property type="entry name" value="HATPase_dom"/>
</dbReference>
<dbReference type="InterPro" id="IPR050482">
    <property type="entry name" value="Sensor_HK_TwoCompSys"/>
</dbReference>
<dbReference type="SMART" id="SM00091">
    <property type="entry name" value="PAS"/>
    <property type="match status" value="2"/>
</dbReference>
<proteinExistence type="predicted"/>
<keyword evidence="1" id="KW-0808">Transferase</keyword>
<dbReference type="AlphaFoldDB" id="A0A3N1H0D7"/>
<evidence type="ECO:0000256" key="2">
    <source>
        <dbReference type="ARBA" id="ARBA00022777"/>
    </source>
</evidence>
<evidence type="ECO:0000256" key="3">
    <source>
        <dbReference type="ARBA" id="ARBA00023012"/>
    </source>
</evidence>
<feature type="domain" description="PAS" evidence="4">
    <location>
        <begin position="148"/>
        <end position="204"/>
    </location>
</feature>
<dbReference type="GO" id="GO:0016020">
    <property type="term" value="C:membrane"/>
    <property type="evidence" value="ECO:0007669"/>
    <property type="project" value="InterPro"/>
</dbReference>
<dbReference type="PROSITE" id="PS50113">
    <property type="entry name" value="PAC"/>
    <property type="match status" value="2"/>
</dbReference>
<sequence length="498" mass="55852">MVHSDAMADHPAEPDVEPPAEDAYRLLVESVVDYAIFMLDPTGRVISWNAGAERIKGYSAQEIIGRHFSLFYPPDDLAARKPWHELEVAAEVGRFEDEGWRLRKDGSRFWANVVITPLFEKSGRLRGFAKVTRDVTERMRADEALRASEERFRLLVQGVLDYAIFMLDPTGRVISWNAGAERIKGYSAQEIVGEHFSLFYPPEDLVARKPWRELEVAVDVGRFEDEGWRLRKDGTRFWANVVITALTDESGRLRGFAKVTRDMTERRRVERTLTEQRKLVGHLVEAQELERRRIAWDVHDDSIQSMVAVGMRLQLLANRLPEPEAAGVRKLDEAVRSSIGRLRDLVFRLRPPELDRHSLAQALDHYLTDVAGSWGVTYRLRHALDDEPSAESAITIFRICQEALVNIRKHARASAVEVSLTSVDGGTLVEVADNGVGVGAGVDTAAGAPADRPAFDHFGMIEMRERAETAGGWWSMGEGEGGGTVVRFWIPDSSGGEP</sequence>
<comment type="caution">
    <text evidence="6">The sequence shown here is derived from an EMBL/GenBank/DDBJ whole genome shotgun (WGS) entry which is preliminary data.</text>
</comment>
<dbReference type="EMBL" id="RJKM01000001">
    <property type="protein sequence ID" value="ROP35712.1"/>
    <property type="molecule type" value="Genomic_DNA"/>
</dbReference>
<feature type="domain" description="PAC" evidence="5">
    <location>
        <begin position="223"/>
        <end position="275"/>
    </location>
</feature>
<dbReference type="Gene3D" id="1.20.5.1930">
    <property type="match status" value="1"/>
</dbReference>
<dbReference type="GO" id="GO:0046983">
    <property type="term" value="F:protein dimerization activity"/>
    <property type="evidence" value="ECO:0007669"/>
    <property type="project" value="InterPro"/>
</dbReference>
<dbReference type="GO" id="GO:0000155">
    <property type="term" value="F:phosphorelay sensor kinase activity"/>
    <property type="evidence" value="ECO:0007669"/>
    <property type="project" value="InterPro"/>
</dbReference>
<dbReference type="InterPro" id="IPR036890">
    <property type="entry name" value="HATPase_C_sf"/>
</dbReference>
<evidence type="ECO:0000313" key="6">
    <source>
        <dbReference type="EMBL" id="ROP35712.1"/>
    </source>
</evidence>
<evidence type="ECO:0000313" key="7">
    <source>
        <dbReference type="Proteomes" id="UP000268727"/>
    </source>
</evidence>
<feature type="domain" description="PAC" evidence="5">
    <location>
        <begin position="95"/>
        <end position="147"/>
    </location>
</feature>
<dbReference type="NCBIfam" id="TIGR00229">
    <property type="entry name" value="sensory_box"/>
    <property type="match status" value="2"/>
</dbReference>
<dbReference type="InterPro" id="IPR001610">
    <property type="entry name" value="PAC"/>
</dbReference>
<feature type="domain" description="PAS" evidence="4">
    <location>
        <begin position="20"/>
        <end position="93"/>
    </location>
</feature>
<keyword evidence="7" id="KW-1185">Reference proteome</keyword>
<reference evidence="6 7" key="1">
    <citation type="submission" date="2018-11" db="EMBL/GenBank/DDBJ databases">
        <title>Sequencing the genomes of 1000 actinobacteria strains.</title>
        <authorList>
            <person name="Klenk H.-P."/>
        </authorList>
    </citation>
    <scope>NUCLEOTIDE SEQUENCE [LARGE SCALE GENOMIC DNA]</scope>
    <source>
        <strain evidence="6 7">DSM 44231</strain>
    </source>
</reference>
<dbReference type="Pfam" id="PF13426">
    <property type="entry name" value="PAS_9"/>
    <property type="match status" value="2"/>
</dbReference>
<keyword evidence="3" id="KW-0902">Two-component regulatory system</keyword>
<dbReference type="InterPro" id="IPR035965">
    <property type="entry name" value="PAS-like_dom_sf"/>
</dbReference>
<dbReference type="CDD" id="cd16917">
    <property type="entry name" value="HATPase_UhpB-NarQ-NarX-like"/>
    <property type="match status" value="1"/>
</dbReference>
<dbReference type="InterPro" id="IPR000700">
    <property type="entry name" value="PAS-assoc_C"/>
</dbReference>
<dbReference type="SUPFAM" id="SSF55874">
    <property type="entry name" value="ATPase domain of HSP90 chaperone/DNA topoisomerase II/histidine kinase"/>
    <property type="match status" value="1"/>
</dbReference>
<accession>A0A3N1H0D7</accession>
<dbReference type="Pfam" id="PF07730">
    <property type="entry name" value="HisKA_3"/>
    <property type="match status" value="1"/>
</dbReference>
<dbReference type="SUPFAM" id="SSF55785">
    <property type="entry name" value="PYP-like sensor domain (PAS domain)"/>
    <property type="match status" value="2"/>
</dbReference>
<name>A0A3N1H0D7_9PSEU</name>
<protein>
    <submittedName>
        <fullName evidence="6">PAS domain S-box-containing protein</fullName>
    </submittedName>
</protein>
<dbReference type="CDD" id="cd00130">
    <property type="entry name" value="PAS"/>
    <property type="match status" value="2"/>
</dbReference>
<gene>
    <name evidence="6" type="ORF">EDD40_0958</name>
</gene>
<evidence type="ECO:0000256" key="1">
    <source>
        <dbReference type="ARBA" id="ARBA00022679"/>
    </source>
</evidence>
<evidence type="ECO:0000259" key="5">
    <source>
        <dbReference type="PROSITE" id="PS50113"/>
    </source>
</evidence>